<dbReference type="InterPro" id="IPR000362">
    <property type="entry name" value="Fumarate_lyase_fam"/>
</dbReference>
<dbReference type="RefSeq" id="WP_106890702.1">
    <property type="nucleotide sequence ID" value="NZ_CP027860.1"/>
</dbReference>
<keyword evidence="9" id="KW-1185">Reference proteome</keyword>
<keyword evidence="8" id="KW-0456">Lyase</keyword>
<dbReference type="EMBL" id="CP027860">
    <property type="protein sequence ID" value="AVP96774.1"/>
    <property type="molecule type" value="Genomic_DNA"/>
</dbReference>
<dbReference type="Gene3D" id="1.10.275.10">
    <property type="entry name" value="Fumarase/aspartase (N-terminal domain)"/>
    <property type="match status" value="1"/>
</dbReference>
<dbReference type="SUPFAM" id="SSF48557">
    <property type="entry name" value="L-aspartase-like"/>
    <property type="match status" value="1"/>
</dbReference>
<evidence type="ECO:0000313" key="9">
    <source>
        <dbReference type="Proteomes" id="UP000241074"/>
    </source>
</evidence>
<evidence type="ECO:0000256" key="6">
    <source>
        <dbReference type="NCBIfam" id="TIGR00838"/>
    </source>
</evidence>
<dbReference type="InterPro" id="IPR020557">
    <property type="entry name" value="Fumarate_lyase_CS"/>
</dbReference>
<organism evidence="8 9">
    <name type="scientific">Ahniella affigens</name>
    <dbReference type="NCBI Taxonomy" id="2021234"/>
    <lineage>
        <taxon>Bacteria</taxon>
        <taxon>Pseudomonadati</taxon>
        <taxon>Pseudomonadota</taxon>
        <taxon>Gammaproteobacteria</taxon>
        <taxon>Lysobacterales</taxon>
        <taxon>Rhodanobacteraceae</taxon>
        <taxon>Ahniella</taxon>
    </lineage>
</organism>
<dbReference type="GO" id="GO:0005829">
    <property type="term" value="C:cytosol"/>
    <property type="evidence" value="ECO:0007669"/>
    <property type="project" value="TreeGrafter"/>
</dbReference>
<keyword evidence="5" id="KW-0028">Amino-acid biosynthesis</keyword>
<name>A0A2P1PPL4_9GAMM</name>
<evidence type="ECO:0000256" key="3">
    <source>
        <dbReference type="ARBA" id="ARBA00005552"/>
    </source>
</evidence>
<dbReference type="AlphaFoldDB" id="A0A2P1PPL4"/>
<dbReference type="KEGG" id="xba:C7S18_05980"/>
<dbReference type="Proteomes" id="UP000241074">
    <property type="component" value="Chromosome"/>
</dbReference>
<evidence type="ECO:0000256" key="4">
    <source>
        <dbReference type="ARBA" id="ARBA00012338"/>
    </source>
</evidence>
<dbReference type="InterPro" id="IPR022761">
    <property type="entry name" value="Fumarate_lyase_N"/>
</dbReference>
<sequence length="431" mass="47034">MSTQALWQKAGSEMDAELMAFLAGEDVLLDRALLPFDLQASAAHARGLQAIGLLTADECAQLCAEMNALGVAFANGEFVLDDRYEDGHAAIEAWLTERLGELGKRIHTARSRNDQVLVALRLFERAGVDRVISQLKALITLMLDRADAEASIPMPGYTHLQRAMVSSVGQWWAAYAESLIDDLQILISTRSLINANPLGTAAGFGANLPLARDQVAAELGFERLLLNPIAAQLSRGKYEMQILSSLAQVLGDVRRLAWDLSLFSTAEFNFIEMPSIFTTGSSLMPQKRNPDVVELLRTAPAPILAGLTELQQLQSLPSGYHRDQQAGKGAIVRAFPHTERVLSVLIKLLAALQFKAEPMRAALDPSMYATDLALELTQAGVPFRDAYKRAAAEWPEQCADREPEASLAARISPGAAGRPELQRLRDRLAKL</sequence>
<comment type="pathway">
    <text evidence="2">Amino-acid biosynthesis; L-arginine biosynthesis; L-arginine from L-ornithine and carbamoyl phosphate: step 3/3.</text>
</comment>
<reference evidence="8 9" key="1">
    <citation type="submission" date="2018-03" db="EMBL/GenBank/DDBJ databases">
        <title>Ahniella affigens gen. nov., sp. nov., a gammaproteobacterium isolated from sandy soil near a stream.</title>
        <authorList>
            <person name="Ko Y."/>
            <person name="Kim J.-H."/>
        </authorList>
    </citation>
    <scope>NUCLEOTIDE SEQUENCE [LARGE SCALE GENOMIC DNA]</scope>
    <source>
        <strain evidence="8 9">D13</strain>
    </source>
</reference>
<dbReference type="PANTHER" id="PTHR43814">
    <property type="entry name" value="ARGININOSUCCINATE LYASE"/>
    <property type="match status" value="1"/>
</dbReference>
<dbReference type="InterPro" id="IPR009049">
    <property type="entry name" value="Argininosuccinate_lyase"/>
</dbReference>
<evidence type="ECO:0000256" key="2">
    <source>
        <dbReference type="ARBA" id="ARBA00004941"/>
    </source>
</evidence>
<accession>A0A2P1PPL4</accession>
<dbReference type="PRINTS" id="PR00149">
    <property type="entry name" value="FUMRATELYASE"/>
</dbReference>
<evidence type="ECO:0000259" key="7">
    <source>
        <dbReference type="Pfam" id="PF00206"/>
    </source>
</evidence>
<dbReference type="OrthoDB" id="9769623at2"/>
<dbReference type="PRINTS" id="PR00145">
    <property type="entry name" value="ARGSUCLYASE"/>
</dbReference>
<dbReference type="Gene3D" id="1.20.200.10">
    <property type="entry name" value="Fumarase/aspartase (Central domain)"/>
    <property type="match status" value="1"/>
</dbReference>
<dbReference type="CDD" id="cd01359">
    <property type="entry name" value="Argininosuccinate_lyase"/>
    <property type="match status" value="1"/>
</dbReference>
<protein>
    <recommendedName>
        <fullName evidence="4 6">Argininosuccinate lyase</fullName>
        <ecNumber evidence="4 6">4.3.2.1</ecNumber>
    </recommendedName>
</protein>
<proteinExistence type="inferred from homology"/>
<dbReference type="GO" id="GO:0004056">
    <property type="term" value="F:argininosuccinate lyase activity"/>
    <property type="evidence" value="ECO:0007669"/>
    <property type="project" value="UniProtKB-UniRule"/>
</dbReference>
<dbReference type="Gene3D" id="1.10.40.30">
    <property type="entry name" value="Fumarase/aspartase (C-terminal domain)"/>
    <property type="match status" value="1"/>
</dbReference>
<feature type="domain" description="Fumarate lyase N-terminal" evidence="7">
    <location>
        <begin position="37"/>
        <end position="299"/>
    </location>
</feature>
<evidence type="ECO:0000256" key="5">
    <source>
        <dbReference type="ARBA" id="ARBA00022571"/>
    </source>
</evidence>
<comment type="catalytic activity">
    <reaction evidence="1">
        <text>2-(N(omega)-L-arginino)succinate = fumarate + L-arginine</text>
        <dbReference type="Rhea" id="RHEA:24020"/>
        <dbReference type="ChEBI" id="CHEBI:29806"/>
        <dbReference type="ChEBI" id="CHEBI:32682"/>
        <dbReference type="ChEBI" id="CHEBI:57472"/>
        <dbReference type="EC" id="4.3.2.1"/>
    </reaction>
</comment>
<dbReference type="InterPro" id="IPR008948">
    <property type="entry name" value="L-Aspartase-like"/>
</dbReference>
<evidence type="ECO:0000256" key="1">
    <source>
        <dbReference type="ARBA" id="ARBA00000985"/>
    </source>
</evidence>
<comment type="similarity">
    <text evidence="3">In the N-terminal section; belongs to the lyase 1 family. Argininosuccinate lyase subfamily.</text>
</comment>
<keyword evidence="5" id="KW-0055">Arginine biosynthesis</keyword>
<dbReference type="EC" id="4.3.2.1" evidence="4 6"/>
<dbReference type="UniPathway" id="UPA00068">
    <property type="reaction ID" value="UER00114"/>
</dbReference>
<gene>
    <name evidence="8" type="primary">argH</name>
    <name evidence="8" type="ORF">C7S18_05980</name>
</gene>
<dbReference type="PANTHER" id="PTHR43814:SF1">
    <property type="entry name" value="ARGININOSUCCINATE LYASE"/>
    <property type="match status" value="1"/>
</dbReference>
<dbReference type="Pfam" id="PF00206">
    <property type="entry name" value="Lyase_1"/>
    <property type="match status" value="1"/>
</dbReference>
<evidence type="ECO:0000313" key="8">
    <source>
        <dbReference type="EMBL" id="AVP96774.1"/>
    </source>
</evidence>
<dbReference type="PROSITE" id="PS00163">
    <property type="entry name" value="FUMARATE_LYASES"/>
    <property type="match status" value="1"/>
</dbReference>
<dbReference type="InterPro" id="IPR024083">
    <property type="entry name" value="Fumarase/histidase_N"/>
</dbReference>
<dbReference type="GO" id="GO:0042450">
    <property type="term" value="P:L-arginine biosynthetic process via ornithine"/>
    <property type="evidence" value="ECO:0007669"/>
    <property type="project" value="UniProtKB-UniRule"/>
</dbReference>
<reference evidence="8 9" key="2">
    <citation type="submission" date="2018-03" db="EMBL/GenBank/DDBJ databases">
        <authorList>
            <person name="Keele B.F."/>
        </authorList>
    </citation>
    <scope>NUCLEOTIDE SEQUENCE [LARGE SCALE GENOMIC DNA]</scope>
    <source>
        <strain evidence="8 9">D13</strain>
    </source>
</reference>
<dbReference type="NCBIfam" id="TIGR00838">
    <property type="entry name" value="argH"/>
    <property type="match status" value="1"/>
</dbReference>